<evidence type="ECO:0000313" key="2">
    <source>
        <dbReference type="Proteomes" id="UP001062846"/>
    </source>
</evidence>
<accession>A0ACC0MDX0</accession>
<keyword evidence="2" id="KW-1185">Reference proteome</keyword>
<evidence type="ECO:0000313" key="1">
    <source>
        <dbReference type="EMBL" id="KAI8538789.1"/>
    </source>
</evidence>
<dbReference type="EMBL" id="CM046396">
    <property type="protein sequence ID" value="KAI8538789.1"/>
    <property type="molecule type" value="Genomic_DNA"/>
</dbReference>
<dbReference type="Proteomes" id="UP001062846">
    <property type="component" value="Chromosome 9"/>
</dbReference>
<comment type="caution">
    <text evidence="1">The sequence shown here is derived from an EMBL/GenBank/DDBJ whole genome shotgun (WGS) entry which is preliminary data.</text>
</comment>
<name>A0ACC0MDX0_RHOML</name>
<gene>
    <name evidence="1" type="ORF">RHMOL_Rhmol09G0131200</name>
</gene>
<protein>
    <submittedName>
        <fullName evidence="1">Uncharacterized protein</fullName>
    </submittedName>
</protein>
<proteinExistence type="predicted"/>
<organism evidence="1 2">
    <name type="scientific">Rhododendron molle</name>
    <name type="common">Chinese azalea</name>
    <name type="synonym">Azalea mollis</name>
    <dbReference type="NCBI Taxonomy" id="49168"/>
    <lineage>
        <taxon>Eukaryota</taxon>
        <taxon>Viridiplantae</taxon>
        <taxon>Streptophyta</taxon>
        <taxon>Embryophyta</taxon>
        <taxon>Tracheophyta</taxon>
        <taxon>Spermatophyta</taxon>
        <taxon>Magnoliopsida</taxon>
        <taxon>eudicotyledons</taxon>
        <taxon>Gunneridae</taxon>
        <taxon>Pentapetalae</taxon>
        <taxon>asterids</taxon>
        <taxon>Ericales</taxon>
        <taxon>Ericaceae</taxon>
        <taxon>Ericoideae</taxon>
        <taxon>Rhodoreae</taxon>
        <taxon>Rhododendron</taxon>
    </lineage>
</organism>
<reference evidence="1" key="1">
    <citation type="submission" date="2022-02" db="EMBL/GenBank/DDBJ databases">
        <title>Plant Genome Project.</title>
        <authorList>
            <person name="Zhang R.-G."/>
        </authorList>
    </citation>
    <scope>NUCLEOTIDE SEQUENCE</scope>
    <source>
        <strain evidence="1">AT1</strain>
    </source>
</reference>
<sequence length="207" mass="23001">MGSSMVKAQMVLTPGYQAMLISRSQSILATVRRWHGGGFVHGRLSASRTEMGSFMVGGGFIQHPQKWPVMVSLYTSEKSTDEGRTQQRWFLLSRFQEMDLILQQQKGKGYSLLREALLHRPPQPATLGATSNIRPSLVRYGLWIGEKVIESQELVLVVLDELYAVDVSDRRIDSGKPSPTAAQHGAAQHNPRLPRNPIPALMASPCH</sequence>